<dbReference type="RefSeq" id="WP_093754380.1">
    <property type="nucleotide sequence ID" value="NZ_BSYN01000011.1"/>
</dbReference>
<dbReference type="EMBL" id="FNNG01000014">
    <property type="protein sequence ID" value="SDX61166.1"/>
    <property type="molecule type" value="Genomic_DNA"/>
</dbReference>
<evidence type="ECO:0000313" key="2">
    <source>
        <dbReference type="Proteomes" id="UP000198828"/>
    </source>
</evidence>
<organism evidence="1 2">
    <name type="scientific">Tepidimicrobium xylanilyticum</name>
    <dbReference type="NCBI Taxonomy" id="1123352"/>
    <lineage>
        <taxon>Bacteria</taxon>
        <taxon>Bacillati</taxon>
        <taxon>Bacillota</taxon>
        <taxon>Tissierellia</taxon>
        <taxon>Tissierellales</taxon>
        <taxon>Tepidimicrobiaceae</taxon>
        <taxon>Tepidimicrobium</taxon>
    </lineage>
</organism>
<reference evidence="1 2" key="1">
    <citation type="submission" date="2016-10" db="EMBL/GenBank/DDBJ databases">
        <authorList>
            <person name="de Groot N.N."/>
        </authorList>
    </citation>
    <scope>NUCLEOTIDE SEQUENCE [LARGE SCALE GENOMIC DNA]</scope>
    <source>
        <strain evidence="1 2">DSM 23310</strain>
    </source>
</reference>
<accession>A0A1H3D496</accession>
<dbReference type="OrthoDB" id="2988649at2"/>
<proteinExistence type="predicted"/>
<sequence length="138" mass="15786">MDRNTISIDNDINLDNFQTQVDDVLIRHRSILDIITKLDEYTSRINRAVIKSATYCGCIEVHATKQDYNKESLEEIKNNMENHIKGKLCPSCKDILLEEIGAYLFYLSALANTLDIKVSDAILNEYKNIKTLGIFSLK</sequence>
<evidence type="ECO:0008006" key="3">
    <source>
        <dbReference type="Google" id="ProtNLM"/>
    </source>
</evidence>
<dbReference type="AlphaFoldDB" id="A0A1H3D496"/>
<evidence type="ECO:0000313" key="1">
    <source>
        <dbReference type="EMBL" id="SDX61166.1"/>
    </source>
</evidence>
<gene>
    <name evidence="1" type="ORF">SAMN05660923_02599</name>
</gene>
<protein>
    <recommendedName>
        <fullName evidence="3">DUF1573 domain-containing protein</fullName>
    </recommendedName>
</protein>
<name>A0A1H3D496_9FIRM</name>
<dbReference type="Proteomes" id="UP000198828">
    <property type="component" value="Unassembled WGS sequence"/>
</dbReference>
<keyword evidence="2" id="KW-1185">Reference proteome</keyword>